<dbReference type="AlphaFoldDB" id="A0A2G5FCC9"/>
<dbReference type="Pfam" id="PF25502">
    <property type="entry name" value="DUF7915"/>
    <property type="match status" value="1"/>
</dbReference>
<keyword evidence="4" id="KW-1185">Reference proteome</keyword>
<proteinExistence type="predicted"/>
<dbReference type="Pfam" id="PF25500">
    <property type="entry name" value="DUF7913"/>
    <property type="match status" value="1"/>
</dbReference>
<evidence type="ECO:0000313" key="4">
    <source>
        <dbReference type="Proteomes" id="UP000230069"/>
    </source>
</evidence>
<reference evidence="3 4" key="1">
    <citation type="submission" date="2017-09" db="EMBL/GenBank/DDBJ databases">
        <title>WGS assembly of Aquilegia coerulea Goldsmith.</title>
        <authorList>
            <person name="Hodges S."/>
            <person name="Kramer E."/>
            <person name="Nordborg M."/>
            <person name="Tomkins J."/>
            <person name="Borevitz J."/>
            <person name="Derieg N."/>
            <person name="Yan J."/>
            <person name="Mihaltcheva S."/>
            <person name="Hayes R.D."/>
            <person name="Rokhsar D."/>
        </authorList>
    </citation>
    <scope>NUCLEOTIDE SEQUENCE [LARGE SCALE GENOMIC DNA]</scope>
    <source>
        <strain evidence="4">cv. Goldsmith</strain>
    </source>
</reference>
<evidence type="ECO:0000259" key="1">
    <source>
        <dbReference type="Pfam" id="PF25500"/>
    </source>
</evidence>
<dbReference type="OrthoDB" id="1909634at2759"/>
<evidence type="ECO:0000259" key="2">
    <source>
        <dbReference type="Pfam" id="PF25502"/>
    </source>
</evidence>
<dbReference type="InterPro" id="IPR057237">
    <property type="entry name" value="DUF7915"/>
</dbReference>
<gene>
    <name evidence="3" type="ORF">AQUCO_00100844v1</name>
</gene>
<accession>A0A2G5FCC9</accession>
<dbReference type="STRING" id="218851.A0A2G5FCC9"/>
<dbReference type="PANTHER" id="PTHR33913">
    <property type="entry name" value="ALEURONE LAYER MORPHOGENESIS PROTEIN"/>
    <property type="match status" value="1"/>
</dbReference>
<protein>
    <submittedName>
        <fullName evidence="3">Uncharacterized protein</fullName>
    </submittedName>
</protein>
<name>A0A2G5FCC9_AQUCA</name>
<dbReference type="InParanoid" id="A0A2G5FCC9"/>
<feature type="domain" description="DUF7913" evidence="1">
    <location>
        <begin position="13"/>
        <end position="128"/>
    </location>
</feature>
<dbReference type="EMBL" id="KZ305018">
    <property type="protein sequence ID" value="PIA65615.1"/>
    <property type="molecule type" value="Genomic_DNA"/>
</dbReference>
<feature type="domain" description="DUF7915" evidence="2">
    <location>
        <begin position="164"/>
        <end position="273"/>
    </location>
</feature>
<sequence length="278" mass="30774">MEAEDGSSSGSSSVPTEDVIQTLMEALVEPLLPLKSSQVDLSDLSLQQSIANQMHAVVLLYNYYHRKQFPELEFLDFESFCKVAINSKPTLLVFLEQKKKCNVDGAYKDLSIVEKAIMDACNISIGLDTLKDGPTMERWPISKVAIFLIDSLKENCSLHFGAKTEGVWSLIEKNDGETGDSESVGAKQKIQNKRSVTCPVKVSNSYEAHLQQLAISVVKEKTGIDPTDLSILESHLTYSLSEAKTTARLFIMKYQSAVNEDVFQVPIKASIDRSDTSL</sequence>
<organism evidence="3 4">
    <name type="scientific">Aquilegia coerulea</name>
    <name type="common">Rocky mountain columbine</name>
    <dbReference type="NCBI Taxonomy" id="218851"/>
    <lineage>
        <taxon>Eukaryota</taxon>
        <taxon>Viridiplantae</taxon>
        <taxon>Streptophyta</taxon>
        <taxon>Embryophyta</taxon>
        <taxon>Tracheophyta</taxon>
        <taxon>Spermatophyta</taxon>
        <taxon>Magnoliopsida</taxon>
        <taxon>Ranunculales</taxon>
        <taxon>Ranunculaceae</taxon>
        <taxon>Thalictroideae</taxon>
        <taxon>Aquilegia</taxon>
    </lineage>
</organism>
<dbReference type="PANTHER" id="PTHR33913:SF1">
    <property type="entry name" value="DRBM DOMAIN-CONTAINING PROTEIN"/>
    <property type="match status" value="1"/>
</dbReference>
<dbReference type="InterPro" id="IPR057235">
    <property type="entry name" value="DUF7913"/>
</dbReference>
<dbReference type="Proteomes" id="UP000230069">
    <property type="component" value="Unassembled WGS sequence"/>
</dbReference>
<evidence type="ECO:0000313" key="3">
    <source>
        <dbReference type="EMBL" id="PIA65615.1"/>
    </source>
</evidence>